<dbReference type="RefSeq" id="WP_100376812.1">
    <property type="nucleotide sequence ID" value="NZ_PGFD01000001.1"/>
</dbReference>
<sequence length="151" mass="16879">MKAIILSFLMIVVNSCSVQSHNNPQFNNIERKEIDKIELKEQTRGTNRSFVLNSEYLITVLNENTSKSKVSLSEWENIEKQINLIELSKISSLAAPTTGRYSDQALASTIIVISNGKTYQSSSFDAGNPPKELASLYKAIQQIIQNKKTTP</sequence>
<dbReference type="EMBL" id="PGFD01000001">
    <property type="protein sequence ID" value="PJJ68171.1"/>
    <property type="molecule type" value="Genomic_DNA"/>
</dbReference>
<evidence type="ECO:0000313" key="1">
    <source>
        <dbReference type="EMBL" id="PJJ68171.1"/>
    </source>
</evidence>
<dbReference type="AlphaFoldDB" id="A0A2M9CBI5"/>
<dbReference type="Proteomes" id="UP000228740">
    <property type="component" value="Unassembled WGS sequence"/>
</dbReference>
<organism evidence="1 2">
    <name type="scientific">Chryseobacterium geocarposphaerae</name>
    <dbReference type="NCBI Taxonomy" id="1416776"/>
    <lineage>
        <taxon>Bacteria</taxon>
        <taxon>Pseudomonadati</taxon>
        <taxon>Bacteroidota</taxon>
        <taxon>Flavobacteriia</taxon>
        <taxon>Flavobacteriales</taxon>
        <taxon>Weeksellaceae</taxon>
        <taxon>Chryseobacterium group</taxon>
        <taxon>Chryseobacterium</taxon>
    </lineage>
</organism>
<comment type="caution">
    <text evidence="1">The sequence shown here is derived from an EMBL/GenBank/DDBJ whole genome shotgun (WGS) entry which is preliminary data.</text>
</comment>
<reference evidence="1 2" key="1">
    <citation type="submission" date="2017-11" db="EMBL/GenBank/DDBJ databases">
        <title>Genomic Encyclopedia of Archaeal and Bacterial Type Strains, Phase II (KMG-II): From Individual Species to Whole Genera.</title>
        <authorList>
            <person name="Goeker M."/>
        </authorList>
    </citation>
    <scope>NUCLEOTIDE SEQUENCE [LARGE SCALE GENOMIC DNA]</scope>
    <source>
        <strain evidence="1 2">DSM 27617</strain>
    </source>
</reference>
<dbReference type="OrthoDB" id="1446480at2"/>
<name>A0A2M9CBI5_9FLAO</name>
<proteinExistence type="predicted"/>
<evidence type="ECO:0000313" key="2">
    <source>
        <dbReference type="Proteomes" id="UP000228740"/>
    </source>
</evidence>
<keyword evidence="2" id="KW-1185">Reference proteome</keyword>
<gene>
    <name evidence="1" type="ORF">CLV73_2206</name>
</gene>
<accession>A0A2M9CBI5</accession>
<protein>
    <submittedName>
        <fullName evidence="1">Uncharacterized protein</fullName>
    </submittedName>
</protein>